<gene>
    <name evidence="12" type="ORF">TrLO_g2482</name>
</gene>
<dbReference type="PRINTS" id="PR00193">
    <property type="entry name" value="MYOSINHEAVY"/>
</dbReference>
<evidence type="ECO:0000313" key="13">
    <source>
        <dbReference type="Proteomes" id="UP001165122"/>
    </source>
</evidence>
<evidence type="ECO:0000313" key="12">
    <source>
        <dbReference type="EMBL" id="GMI14337.1"/>
    </source>
</evidence>
<keyword evidence="2 8" id="KW-0067">ATP-binding</keyword>
<keyword evidence="4 8" id="KW-0518">Myosin</keyword>
<reference evidence="13" key="1">
    <citation type="journal article" date="2023" name="Commun. Biol.">
        <title>Genome analysis of Parmales, the sister group of diatoms, reveals the evolutionary specialization of diatoms from phago-mixotrophs to photoautotrophs.</title>
        <authorList>
            <person name="Ban H."/>
            <person name="Sato S."/>
            <person name="Yoshikawa S."/>
            <person name="Yamada K."/>
            <person name="Nakamura Y."/>
            <person name="Ichinomiya M."/>
            <person name="Sato N."/>
            <person name="Blanc-Mathieu R."/>
            <person name="Endo H."/>
            <person name="Kuwata A."/>
            <person name="Ogata H."/>
        </authorList>
    </citation>
    <scope>NUCLEOTIDE SEQUENCE [LARGE SCALE GENOMIC DNA]</scope>
    <source>
        <strain evidence="13">NIES 3700</strain>
    </source>
</reference>
<dbReference type="PROSITE" id="PS50088">
    <property type="entry name" value="ANK_REPEAT"/>
    <property type="match status" value="1"/>
</dbReference>
<dbReference type="Pfam" id="PF00063">
    <property type="entry name" value="Myosin_head"/>
    <property type="match status" value="1"/>
</dbReference>
<dbReference type="GO" id="GO:0007015">
    <property type="term" value="P:actin filament organization"/>
    <property type="evidence" value="ECO:0007669"/>
    <property type="project" value="TreeGrafter"/>
</dbReference>
<dbReference type="InterPro" id="IPR001609">
    <property type="entry name" value="Myosin_head_motor_dom-like"/>
</dbReference>
<dbReference type="Gene3D" id="1.20.5.4820">
    <property type="match status" value="1"/>
</dbReference>
<dbReference type="OrthoDB" id="6108017at2759"/>
<dbReference type="SMART" id="SM00015">
    <property type="entry name" value="IQ"/>
    <property type="match status" value="4"/>
</dbReference>
<protein>
    <submittedName>
        <fullName evidence="12">Uncharacterized protein</fullName>
    </submittedName>
</protein>
<accession>A0A9W7FLF1</accession>
<dbReference type="InterPro" id="IPR036770">
    <property type="entry name" value="Ankyrin_rpt-contain_sf"/>
</dbReference>
<evidence type="ECO:0000256" key="1">
    <source>
        <dbReference type="ARBA" id="ARBA00022741"/>
    </source>
</evidence>
<dbReference type="SMART" id="SM00248">
    <property type="entry name" value="ANK"/>
    <property type="match status" value="3"/>
</dbReference>
<feature type="compositionally biased region" description="Acidic residues" evidence="9">
    <location>
        <begin position="1266"/>
        <end position="1281"/>
    </location>
</feature>
<keyword evidence="6 8" id="KW-0009">Actin-binding</keyword>
<evidence type="ECO:0000256" key="4">
    <source>
        <dbReference type="ARBA" id="ARBA00023123"/>
    </source>
</evidence>
<dbReference type="Proteomes" id="UP001165122">
    <property type="component" value="Unassembled WGS sequence"/>
</dbReference>
<dbReference type="Gene3D" id="3.40.850.10">
    <property type="entry name" value="Kinesin motor domain"/>
    <property type="match status" value="1"/>
</dbReference>
<feature type="domain" description="Myosin N-terminal SH3-like" evidence="11">
    <location>
        <begin position="10"/>
        <end position="60"/>
    </location>
</feature>
<dbReference type="GO" id="GO:0005886">
    <property type="term" value="C:plasma membrane"/>
    <property type="evidence" value="ECO:0007669"/>
    <property type="project" value="TreeGrafter"/>
</dbReference>
<dbReference type="Gene3D" id="1.20.58.530">
    <property type="match status" value="1"/>
</dbReference>
<keyword evidence="1 8" id="KW-0547">Nucleotide-binding</keyword>
<evidence type="ECO:0000259" key="10">
    <source>
        <dbReference type="PROSITE" id="PS51456"/>
    </source>
</evidence>
<keyword evidence="7" id="KW-0040">ANK repeat</keyword>
<feature type="compositionally biased region" description="Basic residues" evidence="9">
    <location>
        <begin position="1200"/>
        <end position="1209"/>
    </location>
</feature>
<evidence type="ECO:0000259" key="11">
    <source>
        <dbReference type="PROSITE" id="PS51844"/>
    </source>
</evidence>
<dbReference type="Gene3D" id="1.20.120.720">
    <property type="entry name" value="Myosin VI head, motor domain, U50 subdomain"/>
    <property type="match status" value="1"/>
</dbReference>
<dbReference type="Gene3D" id="1.25.40.20">
    <property type="entry name" value="Ankyrin repeat-containing domain"/>
    <property type="match status" value="1"/>
</dbReference>
<dbReference type="InterPro" id="IPR002110">
    <property type="entry name" value="Ankyrin_rpt"/>
</dbReference>
<evidence type="ECO:0000256" key="6">
    <source>
        <dbReference type="ARBA" id="ARBA00023203"/>
    </source>
</evidence>
<dbReference type="SUPFAM" id="SSF55277">
    <property type="entry name" value="GYF domain"/>
    <property type="match status" value="1"/>
</dbReference>
<dbReference type="Gene3D" id="3.30.1490.40">
    <property type="match status" value="1"/>
</dbReference>
<feature type="compositionally biased region" description="Basic and acidic residues" evidence="9">
    <location>
        <begin position="1187"/>
        <end position="1197"/>
    </location>
</feature>
<dbReference type="PROSITE" id="PS51456">
    <property type="entry name" value="MYOSIN_MOTOR"/>
    <property type="match status" value="1"/>
</dbReference>
<dbReference type="SMART" id="SM00242">
    <property type="entry name" value="MYSc"/>
    <property type="match status" value="1"/>
</dbReference>
<dbReference type="PANTHER" id="PTHR13140">
    <property type="entry name" value="MYOSIN"/>
    <property type="match status" value="1"/>
</dbReference>
<keyword evidence="13" id="KW-1185">Reference proteome</keyword>
<comment type="similarity">
    <text evidence="8">Belongs to the TRAFAC class myosin-kinesin ATPase superfamily. Myosin family.</text>
</comment>
<dbReference type="InterPro" id="IPR004009">
    <property type="entry name" value="SH3_Myosin"/>
</dbReference>
<dbReference type="InterPro" id="IPR000048">
    <property type="entry name" value="IQ_motif_EF-hand-BS"/>
</dbReference>
<evidence type="ECO:0000256" key="9">
    <source>
        <dbReference type="SAM" id="MobiDB-lite"/>
    </source>
</evidence>
<dbReference type="PROSITE" id="PS50297">
    <property type="entry name" value="ANK_REP_REGION"/>
    <property type="match status" value="1"/>
</dbReference>
<sequence length="1426" mass="160691">MSMDEGSIERRKDRVWFPHKTEVWALGQVIDPGEEKDEFVVIFEGKEFKVKKSTIEEFDPSHLLDHSDVSKINNLNDGPLLSVLKHRYNTDKIYTNVANISISFNPYKWIPGLYDNPRDEMYRVEKVPHVFSVASVVYDLLMEKKEDQSVIVSGESGAGKTEACKKVMTFLAETSSLKSGATTGSTTVEQKVMECNPFLEAFGNAKTVRNDNSSRFGKFIKIAYKDGMIKGATMNHYLLEKSRVVNSTAGERNYHIFYQMCAGASAEEKRKLNLGDTKEYKILNQGSMTVDNVDDAKDFEEVLDALKTVGATQDQISTMMELLAGVLHLGNIDFCVDDEENADIKPECVKGSLKNAMKLLQCDVLDSKLTTRVVKAKGRNSVYTVPLKLTEAQEARDALAKAVYDNLFGYLIFLCNSNLAADCETDNFIGILDIFGFEIFKINSFEQLCINYANEKLQSLFNHTVFETEQENYKKEGINCKYIEFQNNQPCVDLIEKKPIGILPILDEICTLNRSSDTDMSYLTQLNNAHRGKTKHFGVSRFAGNNSFIVKHFAGDVVYAVEGFIAKNSDKLLPDLENAMLTSKSPFIKKIFEDAAQMLLTGKARTMSGGGMGKQPTTIGFKFKNQLSGLYSDILSTTPHYIRCVKPNNNKSPHDFDAPMVMEQLRCNGTLEMVRIRREGYPMREEWKDLWPIVLKHKYWKEAHVDPKLPAEEGCKAVFDIALPPGYYQVANSGKVFMKHDTYTELERWRGNINATFVQTCYRRWIGRKNWKKLKRRIIMLQRAIGGFMARQKYKKEVHRIVVCQAVMRGYICKMIVVKRIKAVKVLDNRMHAFLAGKVQRAEFERSKQNILKIQSLARGKKGRAIFADRLYQKVVVEGEMKQNASATIIQQRLKKKQMGIKLEAWVQEAFSAASWGDLEPLKNLVMCNSTEWAVLKDVRADLCNVRDRMDGMKTLLHVTSINGNADAVKLLIDNGAEVNVIDSEGNTPLIRSAGCGDSHLRISKLLVENCKGNKSNMVNRINEEKFTALDMSLAEGAESDEGSVETVNLLMQYDAKSAKGASKAAVEKLLQQEEKKKEEKIEREKKIEEARLEKQRKEREADPHFQFLKMQTNTDESAASARAKEEERKKEKEKKAEEQKKQVERIQKERVMKRTSQRSSIFNNSGGSLLVRDKNKKQGPNMLGRDVAEGKSDPSARRVSVKPQRRSSAKVSGSGWLGKGSGYKDMVSADSKTEEGGDGSFSSIPENIPELGDSLSGTSIRESIEGEQEGEEEEVVEVAPEDPPPPPKDPNRNEASGIKFGKAISAKKSAQYAQTLLKFSQAIQDAGTPTEMKGWYYLNATDEIEGPFQVDWMHSWLSDKALNGHTKVRCGEGLTFVDLSSLVPSWEGVTLKDPNPFDISFKGESEAVMDLLEYLEKQESEMSEE</sequence>
<feature type="region of interest" description="Actin-binding" evidence="8">
    <location>
        <begin position="627"/>
        <end position="649"/>
    </location>
</feature>
<keyword evidence="3" id="KW-0175">Coiled coil</keyword>
<feature type="binding site" evidence="8">
    <location>
        <begin position="154"/>
        <end position="161"/>
    </location>
    <ligand>
        <name>ATP</name>
        <dbReference type="ChEBI" id="CHEBI:30616"/>
    </ligand>
</feature>
<dbReference type="Gene3D" id="1.10.10.820">
    <property type="match status" value="1"/>
</dbReference>
<dbReference type="SUPFAM" id="SSF52540">
    <property type="entry name" value="P-loop containing nucleoside triphosphate hydrolases"/>
    <property type="match status" value="1"/>
</dbReference>
<evidence type="ECO:0000256" key="2">
    <source>
        <dbReference type="ARBA" id="ARBA00022840"/>
    </source>
</evidence>
<evidence type="ECO:0000256" key="8">
    <source>
        <dbReference type="PROSITE-ProRule" id="PRU00782"/>
    </source>
</evidence>
<dbReference type="SUPFAM" id="SSF48403">
    <property type="entry name" value="Ankyrin repeat"/>
    <property type="match status" value="1"/>
</dbReference>
<dbReference type="InterPro" id="IPR036961">
    <property type="entry name" value="Kinesin_motor_dom_sf"/>
</dbReference>
<dbReference type="FunFam" id="1.10.10.820:FF:000001">
    <property type="entry name" value="Myosin heavy chain"/>
    <property type="match status" value="1"/>
</dbReference>
<feature type="compositionally biased region" description="Basic and acidic residues" evidence="9">
    <location>
        <begin position="1123"/>
        <end position="1153"/>
    </location>
</feature>
<dbReference type="GO" id="GO:0016459">
    <property type="term" value="C:myosin complex"/>
    <property type="evidence" value="ECO:0007669"/>
    <property type="project" value="UniProtKB-KW"/>
</dbReference>
<dbReference type="CDD" id="cd00124">
    <property type="entry name" value="MYSc"/>
    <property type="match status" value="1"/>
</dbReference>
<dbReference type="GO" id="GO:0051015">
    <property type="term" value="F:actin filament binding"/>
    <property type="evidence" value="ECO:0007669"/>
    <property type="project" value="TreeGrafter"/>
</dbReference>
<feature type="compositionally biased region" description="Basic and acidic residues" evidence="9">
    <location>
        <begin position="1094"/>
        <end position="1104"/>
    </location>
</feature>
<evidence type="ECO:0000256" key="7">
    <source>
        <dbReference type="PROSITE-ProRule" id="PRU00023"/>
    </source>
</evidence>
<dbReference type="PROSITE" id="PS50096">
    <property type="entry name" value="IQ"/>
    <property type="match status" value="1"/>
</dbReference>
<dbReference type="GO" id="GO:0000146">
    <property type="term" value="F:microfilament motor activity"/>
    <property type="evidence" value="ECO:0007669"/>
    <property type="project" value="TreeGrafter"/>
</dbReference>
<feature type="region of interest" description="Disordered" evidence="9">
    <location>
        <begin position="1094"/>
        <end position="1297"/>
    </location>
</feature>
<dbReference type="Pfam" id="PF12796">
    <property type="entry name" value="Ank_2"/>
    <property type="match status" value="1"/>
</dbReference>
<name>A0A9W7FLF1_9STRA</name>
<feature type="compositionally biased region" description="Polar residues" evidence="9">
    <location>
        <begin position="1158"/>
        <end position="1168"/>
    </location>
</feature>
<proteinExistence type="inferred from homology"/>
<dbReference type="EMBL" id="BRXW01000211">
    <property type="protein sequence ID" value="GMI14337.1"/>
    <property type="molecule type" value="Genomic_DNA"/>
</dbReference>
<evidence type="ECO:0000256" key="5">
    <source>
        <dbReference type="ARBA" id="ARBA00023175"/>
    </source>
</evidence>
<evidence type="ECO:0000256" key="3">
    <source>
        <dbReference type="ARBA" id="ARBA00023054"/>
    </source>
</evidence>
<dbReference type="GO" id="GO:0030139">
    <property type="term" value="C:endocytic vesicle"/>
    <property type="evidence" value="ECO:0007669"/>
    <property type="project" value="TreeGrafter"/>
</dbReference>
<dbReference type="PROSITE" id="PS51844">
    <property type="entry name" value="SH3_LIKE"/>
    <property type="match status" value="1"/>
</dbReference>
<keyword evidence="5 8" id="KW-0505">Motor protein</keyword>
<dbReference type="InterPro" id="IPR027417">
    <property type="entry name" value="P-loop_NTPase"/>
</dbReference>
<feature type="domain" description="Myosin motor" evidence="10">
    <location>
        <begin position="64"/>
        <end position="684"/>
    </location>
</feature>
<organism evidence="12 13">
    <name type="scientific">Triparma laevis f. longispina</name>
    <dbReference type="NCBI Taxonomy" id="1714387"/>
    <lineage>
        <taxon>Eukaryota</taxon>
        <taxon>Sar</taxon>
        <taxon>Stramenopiles</taxon>
        <taxon>Ochrophyta</taxon>
        <taxon>Bolidophyceae</taxon>
        <taxon>Parmales</taxon>
        <taxon>Triparmaceae</taxon>
        <taxon>Triparma</taxon>
    </lineage>
</organism>
<dbReference type="InterPro" id="IPR035445">
    <property type="entry name" value="GYF-like_dom_sf"/>
</dbReference>
<dbReference type="GO" id="GO:0005524">
    <property type="term" value="F:ATP binding"/>
    <property type="evidence" value="ECO:0007669"/>
    <property type="project" value="UniProtKB-UniRule"/>
</dbReference>
<comment type="caution">
    <text evidence="12">The sequence shown here is derived from an EMBL/GenBank/DDBJ whole genome shotgun (WGS) entry which is preliminary data.</text>
</comment>
<feature type="repeat" description="ANK" evidence="7">
    <location>
        <begin position="952"/>
        <end position="984"/>
    </location>
</feature>
<dbReference type="PANTHER" id="PTHR13140:SF745">
    <property type="entry name" value="UNCONVENTIONAL MYOSIN-VI"/>
    <property type="match status" value="1"/>
</dbReference>
<dbReference type="GO" id="GO:0030048">
    <property type="term" value="P:actin filament-based movement"/>
    <property type="evidence" value="ECO:0007669"/>
    <property type="project" value="TreeGrafter"/>
</dbReference>